<organism evidence="1 2">
    <name type="scientific">Polycladospora coralii</name>
    <dbReference type="NCBI Taxonomy" id="2771432"/>
    <lineage>
        <taxon>Bacteria</taxon>
        <taxon>Bacillati</taxon>
        <taxon>Bacillota</taxon>
        <taxon>Bacilli</taxon>
        <taxon>Bacillales</taxon>
        <taxon>Thermoactinomycetaceae</taxon>
        <taxon>Polycladospora</taxon>
    </lineage>
</organism>
<evidence type="ECO:0000313" key="2">
    <source>
        <dbReference type="Proteomes" id="UP000661691"/>
    </source>
</evidence>
<name>A0A926NAQ3_9BACL</name>
<comment type="caution">
    <text evidence="1">The sequence shown here is derived from an EMBL/GenBank/DDBJ whole genome shotgun (WGS) entry which is preliminary data.</text>
</comment>
<reference evidence="1" key="1">
    <citation type="submission" date="2020-09" db="EMBL/GenBank/DDBJ databases">
        <title>A novel bacterium of genus Hazenella, isolated from South China Sea.</title>
        <authorList>
            <person name="Huang H."/>
            <person name="Mo K."/>
            <person name="Hu Y."/>
        </authorList>
    </citation>
    <scope>NUCLEOTIDE SEQUENCE</scope>
    <source>
        <strain evidence="1">IB182357</strain>
    </source>
</reference>
<sequence>MCIEYDEYNLLELFCSEPLIIDEEARIYRYETIDAVGFIFTLSFWGYEKNAFIRLEYQNLVNPIYDLQFKNVTRLKVDDEKLTIYQDEQAKVRVYFKPNFTLELL</sequence>
<keyword evidence="2" id="KW-1185">Reference proteome</keyword>
<proteinExistence type="predicted"/>
<dbReference type="EMBL" id="JACXAH010000008">
    <property type="protein sequence ID" value="MBD1372160.1"/>
    <property type="molecule type" value="Genomic_DNA"/>
</dbReference>
<dbReference type="AlphaFoldDB" id="A0A926NAQ3"/>
<dbReference type="Proteomes" id="UP000661691">
    <property type="component" value="Unassembled WGS sequence"/>
</dbReference>
<gene>
    <name evidence="1" type="ORF">IC620_07265</name>
</gene>
<accession>A0A926NAQ3</accession>
<protein>
    <submittedName>
        <fullName evidence="1">Uncharacterized protein</fullName>
    </submittedName>
</protein>
<evidence type="ECO:0000313" key="1">
    <source>
        <dbReference type="EMBL" id="MBD1372160.1"/>
    </source>
</evidence>
<dbReference type="RefSeq" id="WP_191141875.1">
    <property type="nucleotide sequence ID" value="NZ_JACXAH010000008.1"/>
</dbReference>